<name>A0A9W9JZI7_9EURO</name>
<evidence type="ECO:0000313" key="2">
    <source>
        <dbReference type="EMBL" id="KAJ5087121.1"/>
    </source>
</evidence>
<dbReference type="Gene3D" id="3.90.550.10">
    <property type="entry name" value="Spore Coat Polysaccharide Biosynthesis Protein SpsA, Chain A"/>
    <property type="match status" value="1"/>
</dbReference>
<keyword evidence="1" id="KW-0472">Membrane</keyword>
<protein>
    <recommendedName>
        <fullName evidence="4">Glycosyltransferase family 8 protein</fullName>
    </recommendedName>
</protein>
<dbReference type="EMBL" id="JAPQKH010000007">
    <property type="protein sequence ID" value="KAJ5087121.1"/>
    <property type="molecule type" value="Genomic_DNA"/>
</dbReference>
<accession>A0A9W9JZI7</accession>
<evidence type="ECO:0000256" key="1">
    <source>
        <dbReference type="SAM" id="Phobius"/>
    </source>
</evidence>
<dbReference type="PANTHER" id="PTHR11183">
    <property type="entry name" value="GLYCOGENIN SUBFAMILY MEMBER"/>
    <property type="match status" value="1"/>
</dbReference>
<evidence type="ECO:0000313" key="3">
    <source>
        <dbReference type="Proteomes" id="UP001149165"/>
    </source>
</evidence>
<reference evidence="2" key="2">
    <citation type="journal article" date="2023" name="IMA Fungus">
        <title>Comparative genomic study of the Penicillium genus elucidates a diverse pangenome and 15 lateral gene transfer events.</title>
        <authorList>
            <person name="Petersen C."/>
            <person name="Sorensen T."/>
            <person name="Nielsen M.R."/>
            <person name="Sondergaard T.E."/>
            <person name="Sorensen J.L."/>
            <person name="Fitzpatrick D.A."/>
            <person name="Frisvad J.C."/>
            <person name="Nielsen K.L."/>
        </authorList>
    </citation>
    <scope>NUCLEOTIDE SEQUENCE</scope>
    <source>
        <strain evidence="2">IBT 30069</strain>
    </source>
</reference>
<dbReference type="Proteomes" id="UP001149165">
    <property type="component" value="Unassembled WGS sequence"/>
</dbReference>
<dbReference type="InterPro" id="IPR029044">
    <property type="entry name" value="Nucleotide-diphossugar_trans"/>
</dbReference>
<gene>
    <name evidence="2" type="ORF">N7456_010737</name>
</gene>
<comment type="caution">
    <text evidence="2">The sequence shown here is derived from an EMBL/GenBank/DDBJ whole genome shotgun (WGS) entry which is preliminary data.</text>
</comment>
<keyword evidence="1" id="KW-0812">Transmembrane</keyword>
<feature type="transmembrane region" description="Helical" evidence="1">
    <location>
        <begin position="7"/>
        <end position="26"/>
    </location>
</feature>
<sequence length="323" mass="37869">MRLISSFPCIAGILIVIGLWLWGLFFSSENTEQAAVTRAGDYKRIIYATYLSQPVECQNYTVSDFYSSADPYFDATRILTYQILHAPETRTRLNIEFVVFVHENVDQDKRSILTSDGAQIVETADFRAEWIRPKDQRWADAQTKIRLWQMTQYDLIVFLDADSVLTRSIDYFLDDLKTNGMEIPLPERYILAGVPQLRPNHSSNPLRVPEDYWDKETLNTGFMILQPSLELFRYLEAVMIVENSFDGSIADQSVLNFVFSPLGPIPWINVNDSWNIQWPWSADIKAGYAVLHEKWWAPMHWETRDYFLSWYWRMVGYQDTRIR</sequence>
<proteinExistence type="predicted"/>
<dbReference type="InterPro" id="IPR050587">
    <property type="entry name" value="GNT1/Glycosyltrans_8"/>
</dbReference>
<keyword evidence="1" id="KW-1133">Transmembrane helix</keyword>
<keyword evidence="3" id="KW-1185">Reference proteome</keyword>
<dbReference type="SUPFAM" id="SSF53448">
    <property type="entry name" value="Nucleotide-diphospho-sugar transferases"/>
    <property type="match status" value="1"/>
</dbReference>
<dbReference type="OrthoDB" id="2014201at2759"/>
<evidence type="ECO:0008006" key="4">
    <source>
        <dbReference type="Google" id="ProtNLM"/>
    </source>
</evidence>
<organism evidence="2 3">
    <name type="scientific">Penicillium angulare</name>
    <dbReference type="NCBI Taxonomy" id="116970"/>
    <lineage>
        <taxon>Eukaryota</taxon>
        <taxon>Fungi</taxon>
        <taxon>Dikarya</taxon>
        <taxon>Ascomycota</taxon>
        <taxon>Pezizomycotina</taxon>
        <taxon>Eurotiomycetes</taxon>
        <taxon>Eurotiomycetidae</taxon>
        <taxon>Eurotiales</taxon>
        <taxon>Aspergillaceae</taxon>
        <taxon>Penicillium</taxon>
    </lineage>
</organism>
<dbReference type="AlphaFoldDB" id="A0A9W9JZI7"/>
<reference evidence="2" key="1">
    <citation type="submission" date="2022-11" db="EMBL/GenBank/DDBJ databases">
        <authorList>
            <person name="Petersen C."/>
        </authorList>
    </citation>
    <scope>NUCLEOTIDE SEQUENCE</scope>
    <source>
        <strain evidence="2">IBT 30069</strain>
    </source>
</reference>